<proteinExistence type="predicted"/>
<name>A0A8H7KHZ5_AGABI</name>
<sequence length="139" mass="15652">MPPYHIDPSNEVSLPGVQPPRDPVMTFSAQRYDFRLRPPPAARISISSRNKHEELYIETSSVWSQSLGRMSLISSTVESVSADGGCDFELHSWARKLDFMRGKVVRCGYVVKQSSFNGVYQISTGIARLLRGCKMNMPR</sequence>
<dbReference type="AlphaFoldDB" id="A0A8H7KHZ5"/>
<accession>A0A8H7KHZ5</accession>
<evidence type="ECO:0000313" key="3">
    <source>
        <dbReference type="Proteomes" id="UP000629468"/>
    </source>
</evidence>
<dbReference type="EMBL" id="JABXXO010000005">
    <property type="protein sequence ID" value="KAF7777681.1"/>
    <property type="molecule type" value="Genomic_DNA"/>
</dbReference>
<reference evidence="2 3" key="1">
    <citation type="journal article" name="Sci. Rep.">
        <title>Telomere-to-telomere assembled and centromere annotated genomes of the two main subspecies of the button mushroom Agaricus bisporus reveal especially polymorphic chromosome ends.</title>
        <authorList>
            <person name="Sonnenberg A.S.M."/>
            <person name="Sedaghat-Telgerd N."/>
            <person name="Lavrijssen B."/>
            <person name="Ohm R.A."/>
            <person name="Hendrickx P.M."/>
            <person name="Scholtmeijer K."/>
            <person name="Baars J.J.P."/>
            <person name="van Peer A."/>
        </authorList>
    </citation>
    <scope>NUCLEOTIDE SEQUENCE [LARGE SCALE GENOMIC DNA]</scope>
    <source>
        <strain evidence="2 3">H119_p4</strain>
    </source>
</reference>
<comment type="caution">
    <text evidence="2">The sequence shown here is derived from an EMBL/GenBank/DDBJ whole genome shotgun (WGS) entry which is preliminary data.</text>
</comment>
<protein>
    <submittedName>
        <fullName evidence="2">Uncharacterized protein</fullName>
    </submittedName>
</protein>
<feature type="region of interest" description="Disordered" evidence="1">
    <location>
        <begin position="1"/>
        <end position="20"/>
    </location>
</feature>
<organism evidence="2 3">
    <name type="scientific">Agaricus bisporus var. burnettii</name>
    <dbReference type="NCBI Taxonomy" id="192524"/>
    <lineage>
        <taxon>Eukaryota</taxon>
        <taxon>Fungi</taxon>
        <taxon>Dikarya</taxon>
        <taxon>Basidiomycota</taxon>
        <taxon>Agaricomycotina</taxon>
        <taxon>Agaricomycetes</taxon>
        <taxon>Agaricomycetidae</taxon>
        <taxon>Agaricales</taxon>
        <taxon>Agaricineae</taxon>
        <taxon>Agaricaceae</taxon>
        <taxon>Agaricus</taxon>
    </lineage>
</organism>
<evidence type="ECO:0000313" key="2">
    <source>
        <dbReference type="EMBL" id="KAF7777681.1"/>
    </source>
</evidence>
<gene>
    <name evidence="2" type="ORF">Agabi119p4_3753</name>
</gene>
<evidence type="ECO:0000256" key="1">
    <source>
        <dbReference type="SAM" id="MobiDB-lite"/>
    </source>
</evidence>
<dbReference type="Proteomes" id="UP000629468">
    <property type="component" value="Unassembled WGS sequence"/>
</dbReference>